<proteinExistence type="predicted"/>
<protein>
    <submittedName>
        <fullName evidence="1">Uncharacterized protein</fullName>
    </submittedName>
</protein>
<reference evidence="1" key="2">
    <citation type="submission" date="2020-11" db="EMBL/GenBank/DDBJ databases">
        <authorList>
            <person name="McCartney M.A."/>
            <person name="Auch B."/>
            <person name="Kono T."/>
            <person name="Mallez S."/>
            <person name="Becker A."/>
            <person name="Gohl D.M."/>
            <person name="Silverstein K.A.T."/>
            <person name="Koren S."/>
            <person name="Bechman K.B."/>
            <person name="Herman A."/>
            <person name="Abrahante J.E."/>
            <person name="Garbe J."/>
        </authorList>
    </citation>
    <scope>NUCLEOTIDE SEQUENCE</scope>
    <source>
        <strain evidence="1">Duluth1</strain>
        <tissue evidence="1">Whole animal</tissue>
    </source>
</reference>
<name>A0A9D4NJI8_DREPO</name>
<reference evidence="1" key="1">
    <citation type="journal article" date="2019" name="bioRxiv">
        <title>The Genome of the Zebra Mussel, Dreissena polymorpha: A Resource for Invasive Species Research.</title>
        <authorList>
            <person name="McCartney M.A."/>
            <person name="Auch B."/>
            <person name="Kono T."/>
            <person name="Mallez S."/>
            <person name="Zhang Y."/>
            <person name="Obille A."/>
            <person name="Becker A."/>
            <person name="Abrahante J.E."/>
            <person name="Garbe J."/>
            <person name="Badalamenti J.P."/>
            <person name="Herman A."/>
            <person name="Mangelson H."/>
            <person name="Liachko I."/>
            <person name="Sullivan S."/>
            <person name="Sone E.D."/>
            <person name="Koren S."/>
            <person name="Silverstein K.A.T."/>
            <person name="Beckman K.B."/>
            <person name="Gohl D.M."/>
        </authorList>
    </citation>
    <scope>NUCLEOTIDE SEQUENCE</scope>
    <source>
        <strain evidence="1">Duluth1</strain>
        <tissue evidence="1">Whole animal</tissue>
    </source>
</reference>
<dbReference type="EMBL" id="JAIWYP010000001">
    <property type="protein sequence ID" value="KAH3897802.1"/>
    <property type="molecule type" value="Genomic_DNA"/>
</dbReference>
<organism evidence="1 2">
    <name type="scientific">Dreissena polymorpha</name>
    <name type="common">Zebra mussel</name>
    <name type="synonym">Mytilus polymorpha</name>
    <dbReference type="NCBI Taxonomy" id="45954"/>
    <lineage>
        <taxon>Eukaryota</taxon>
        <taxon>Metazoa</taxon>
        <taxon>Spiralia</taxon>
        <taxon>Lophotrochozoa</taxon>
        <taxon>Mollusca</taxon>
        <taxon>Bivalvia</taxon>
        <taxon>Autobranchia</taxon>
        <taxon>Heteroconchia</taxon>
        <taxon>Euheterodonta</taxon>
        <taxon>Imparidentia</taxon>
        <taxon>Neoheterodontei</taxon>
        <taxon>Myida</taxon>
        <taxon>Dreissenoidea</taxon>
        <taxon>Dreissenidae</taxon>
        <taxon>Dreissena</taxon>
    </lineage>
</organism>
<evidence type="ECO:0000313" key="1">
    <source>
        <dbReference type="EMBL" id="KAH3897802.1"/>
    </source>
</evidence>
<evidence type="ECO:0000313" key="2">
    <source>
        <dbReference type="Proteomes" id="UP000828390"/>
    </source>
</evidence>
<keyword evidence="2" id="KW-1185">Reference proteome</keyword>
<sequence length="54" mass="5817">MAYKRLLVFSMVSATVQKGNCNSVSSTSMIPLLQRMSDLMTPPRTLPLTANTGG</sequence>
<dbReference type="Proteomes" id="UP000828390">
    <property type="component" value="Unassembled WGS sequence"/>
</dbReference>
<accession>A0A9D4NJI8</accession>
<dbReference type="AlphaFoldDB" id="A0A9D4NJI8"/>
<comment type="caution">
    <text evidence="1">The sequence shown here is derived from an EMBL/GenBank/DDBJ whole genome shotgun (WGS) entry which is preliminary data.</text>
</comment>
<gene>
    <name evidence="1" type="ORF">DPMN_021998</name>
</gene>